<reference evidence="8 9" key="2">
    <citation type="submission" date="2020-05" db="EMBL/GenBank/DDBJ databases">
        <title>Draft genome sequence of Desulfovibrio sp. strainFSS-1.</title>
        <authorList>
            <person name="Shimoshige H."/>
            <person name="Kobayashi H."/>
            <person name="Maekawa T."/>
        </authorList>
    </citation>
    <scope>NUCLEOTIDE SEQUENCE [LARGE SCALE GENOMIC DNA]</scope>
    <source>
        <strain evidence="8 9">SIID29052-01</strain>
    </source>
</reference>
<evidence type="ECO:0000313" key="9">
    <source>
        <dbReference type="Proteomes" id="UP000494245"/>
    </source>
</evidence>
<evidence type="ECO:0000256" key="2">
    <source>
        <dbReference type="ARBA" id="ARBA00022840"/>
    </source>
</evidence>
<keyword evidence="9" id="KW-1185">Reference proteome</keyword>
<dbReference type="GO" id="GO:0006355">
    <property type="term" value="P:regulation of DNA-templated transcription"/>
    <property type="evidence" value="ECO:0007669"/>
    <property type="project" value="InterPro"/>
</dbReference>
<feature type="domain" description="PAS" evidence="6">
    <location>
        <begin position="9"/>
        <end position="53"/>
    </location>
</feature>
<evidence type="ECO:0000259" key="7">
    <source>
        <dbReference type="PROSITE" id="PS50113"/>
    </source>
</evidence>
<dbReference type="NCBIfam" id="TIGR00229">
    <property type="entry name" value="sensory_box"/>
    <property type="match status" value="1"/>
</dbReference>
<dbReference type="PROSITE" id="PS50045">
    <property type="entry name" value="SIGMA54_INTERACT_4"/>
    <property type="match status" value="1"/>
</dbReference>
<dbReference type="InterPro" id="IPR002078">
    <property type="entry name" value="Sigma_54_int"/>
</dbReference>
<feature type="domain" description="PAC" evidence="7">
    <location>
        <begin position="73"/>
        <end position="125"/>
    </location>
</feature>
<dbReference type="InterPro" id="IPR025944">
    <property type="entry name" value="Sigma_54_int_dom_CS"/>
</dbReference>
<protein>
    <submittedName>
        <fullName evidence="8">Transcriptional regulatory protein ZraR</fullName>
    </submittedName>
</protein>
<dbReference type="PROSITE" id="PS50112">
    <property type="entry name" value="PAS"/>
    <property type="match status" value="1"/>
</dbReference>
<dbReference type="InterPro" id="IPR013656">
    <property type="entry name" value="PAS_4"/>
</dbReference>
<dbReference type="Gene3D" id="3.30.450.20">
    <property type="entry name" value="PAS domain"/>
    <property type="match status" value="1"/>
</dbReference>
<dbReference type="SUPFAM" id="SSF52540">
    <property type="entry name" value="P-loop containing nucleoside triphosphate hydrolases"/>
    <property type="match status" value="1"/>
</dbReference>
<keyword evidence="3" id="KW-0805">Transcription regulation</keyword>
<proteinExistence type="predicted"/>
<accession>A0A6V8LUE7</accession>
<keyword evidence="1" id="KW-0547">Nucleotide-binding</keyword>
<dbReference type="Pfam" id="PF08448">
    <property type="entry name" value="PAS_4"/>
    <property type="match status" value="1"/>
</dbReference>
<dbReference type="SUPFAM" id="SSF55785">
    <property type="entry name" value="PYP-like sensor domain (PAS domain)"/>
    <property type="match status" value="1"/>
</dbReference>
<dbReference type="GO" id="GO:0005524">
    <property type="term" value="F:ATP binding"/>
    <property type="evidence" value="ECO:0007669"/>
    <property type="project" value="UniProtKB-KW"/>
</dbReference>
<dbReference type="PROSITE" id="PS00688">
    <property type="entry name" value="SIGMA54_INTERACT_3"/>
    <property type="match status" value="1"/>
</dbReference>
<dbReference type="InterPro" id="IPR035965">
    <property type="entry name" value="PAS-like_dom_sf"/>
</dbReference>
<dbReference type="CDD" id="cd00130">
    <property type="entry name" value="PAS"/>
    <property type="match status" value="1"/>
</dbReference>
<dbReference type="PROSITE" id="PS50113">
    <property type="entry name" value="PAC"/>
    <property type="match status" value="1"/>
</dbReference>
<evidence type="ECO:0000256" key="4">
    <source>
        <dbReference type="ARBA" id="ARBA00023163"/>
    </source>
</evidence>
<dbReference type="PANTHER" id="PTHR32071">
    <property type="entry name" value="TRANSCRIPTIONAL REGULATORY PROTEIN"/>
    <property type="match status" value="1"/>
</dbReference>
<dbReference type="CDD" id="cd00009">
    <property type="entry name" value="AAA"/>
    <property type="match status" value="1"/>
</dbReference>
<dbReference type="InterPro" id="IPR000700">
    <property type="entry name" value="PAS-assoc_C"/>
</dbReference>
<dbReference type="InterPro" id="IPR027417">
    <property type="entry name" value="P-loop_NTPase"/>
</dbReference>
<gene>
    <name evidence="8" type="primary">zraR_10</name>
    <name evidence="8" type="ORF">NNJEOMEG_01573</name>
</gene>
<dbReference type="Pfam" id="PF25601">
    <property type="entry name" value="AAA_lid_14"/>
    <property type="match status" value="1"/>
</dbReference>
<evidence type="ECO:0000256" key="3">
    <source>
        <dbReference type="ARBA" id="ARBA00023015"/>
    </source>
</evidence>
<dbReference type="Pfam" id="PF00158">
    <property type="entry name" value="Sigma54_activat"/>
    <property type="match status" value="1"/>
</dbReference>
<evidence type="ECO:0000259" key="5">
    <source>
        <dbReference type="PROSITE" id="PS50045"/>
    </source>
</evidence>
<sequence>MPIPPEILASIDLPGVLDGLPLGVAVLDPEGRVITVNSALERLTGISREEARGVPCRHVIRSGLCFRRCPAEGGADTDIVNRNRARIPVRLSAVPVRDALGRELYRLDIVEDLSALREMERRLEEPGGVGGLVGKSPAMERILRLLPAMAQADAPVCVIGETGSGKDSVAEAIHKLSPRSREPFVRVGCGPTPPQTLEAELFGRRAASGEIVPGALQRAGAGTVYLSDVGDLPEELQVRLVRLLDEGVAVPAGGSAPLRCQARVLASSGASPEELTRLGRLRQDLAYRLGALRVDLPPLRERPEDIEFLLAHFLEVFAAKFRKDVRSFTPKARRLLLAHDYPGNVRELRNIVEFAVMVCTKPAIPPACLPAHLLGLLGQGGEE</sequence>
<dbReference type="RefSeq" id="WP_173083080.1">
    <property type="nucleotide sequence ID" value="NZ_BLTE01000006.1"/>
</dbReference>
<evidence type="ECO:0000313" key="8">
    <source>
        <dbReference type="EMBL" id="GFK93739.1"/>
    </source>
</evidence>
<reference evidence="8 9" key="1">
    <citation type="submission" date="2020-04" db="EMBL/GenBank/DDBJ databases">
        <authorList>
            <consortium name="Desulfovibrio sp. FSS-1 genome sequencing consortium"/>
            <person name="Shimoshige H."/>
            <person name="Kobayashi H."/>
            <person name="Maekawa T."/>
        </authorList>
    </citation>
    <scope>NUCLEOTIDE SEQUENCE [LARGE SCALE GENOMIC DNA]</scope>
    <source>
        <strain evidence="8 9">SIID29052-01</strain>
    </source>
</reference>
<keyword evidence="2" id="KW-0067">ATP-binding</keyword>
<dbReference type="Proteomes" id="UP000494245">
    <property type="component" value="Unassembled WGS sequence"/>
</dbReference>
<dbReference type="InterPro" id="IPR000014">
    <property type="entry name" value="PAS"/>
</dbReference>
<dbReference type="AlphaFoldDB" id="A0A6V8LUE7"/>
<evidence type="ECO:0000259" key="6">
    <source>
        <dbReference type="PROSITE" id="PS50112"/>
    </source>
</evidence>
<name>A0A6V8LUE7_9BACT</name>
<dbReference type="Gene3D" id="3.40.50.300">
    <property type="entry name" value="P-loop containing nucleotide triphosphate hydrolases"/>
    <property type="match status" value="1"/>
</dbReference>
<dbReference type="InterPro" id="IPR058031">
    <property type="entry name" value="AAA_lid_NorR"/>
</dbReference>
<evidence type="ECO:0000256" key="1">
    <source>
        <dbReference type="ARBA" id="ARBA00022741"/>
    </source>
</evidence>
<organism evidence="8 9">
    <name type="scientific">Fundidesulfovibrio magnetotacticus</name>
    <dbReference type="NCBI Taxonomy" id="2730080"/>
    <lineage>
        <taxon>Bacteria</taxon>
        <taxon>Pseudomonadati</taxon>
        <taxon>Thermodesulfobacteriota</taxon>
        <taxon>Desulfovibrionia</taxon>
        <taxon>Desulfovibrionales</taxon>
        <taxon>Desulfovibrionaceae</taxon>
        <taxon>Fundidesulfovibrio</taxon>
    </lineage>
</organism>
<dbReference type="EMBL" id="BLTE01000006">
    <property type="protein sequence ID" value="GFK93739.1"/>
    <property type="molecule type" value="Genomic_DNA"/>
</dbReference>
<dbReference type="Gene3D" id="1.10.8.60">
    <property type="match status" value="1"/>
</dbReference>
<feature type="domain" description="Sigma-54 factor interaction" evidence="5">
    <location>
        <begin position="132"/>
        <end position="357"/>
    </location>
</feature>
<keyword evidence="4" id="KW-0804">Transcription</keyword>
<comment type="caution">
    <text evidence="8">The sequence shown here is derived from an EMBL/GenBank/DDBJ whole genome shotgun (WGS) entry which is preliminary data.</text>
</comment>